<reference evidence="1" key="2">
    <citation type="submission" date="2021-09" db="EMBL/GenBank/DDBJ databases">
        <authorList>
            <person name="Gilroy R."/>
        </authorList>
    </citation>
    <scope>NUCLEOTIDE SEQUENCE</scope>
    <source>
        <strain evidence="1">316</strain>
    </source>
</reference>
<dbReference type="EMBL" id="DYYG01000054">
    <property type="protein sequence ID" value="HJE25506.1"/>
    <property type="molecule type" value="Genomic_DNA"/>
</dbReference>
<proteinExistence type="predicted"/>
<comment type="caution">
    <text evidence="1">The sequence shown here is derived from an EMBL/GenBank/DDBJ whole genome shotgun (WGS) entry which is preliminary data.</text>
</comment>
<evidence type="ECO:0000313" key="1">
    <source>
        <dbReference type="EMBL" id="HJE25506.1"/>
    </source>
</evidence>
<dbReference type="Proteomes" id="UP000742631">
    <property type="component" value="Unassembled WGS sequence"/>
</dbReference>
<protein>
    <submittedName>
        <fullName evidence="1">Uncharacterized protein</fullName>
    </submittedName>
</protein>
<dbReference type="AlphaFoldDB" id="A0A921JGC3"/>
<name>A0A921JGC3_9HYPH</name>
<accession>A0A921JGC3</accession>
<reference evidence="1" key="1">
    <citation type="journal article" date="2021" name="PeerJ">
        <title>Extensive microbial diversity within the chicken gut microbiome revealed by metagenomics and culture.</title>
        <authorList>
            <person name="Gilroy R."/>
            <person name="Ravi A."/>
            <person name="Getino M."/>
            <person name="Pursley I."/>
            <person name="Horton D.L."/>
            <person name="Alikhan N.F."/>
            <person name="Baker D."/>
            <person name="Gharbi K."/>
            <person name="Hall N."/>
            <person name="Watson M."/>
            <person name="Adriaenssens E.M."/>
            <person name="Foster-Nyarko E."/>
            <person name="Jarju S."/>
            <person name="Secka A."/>
            <person name="Antonio M."/>
            <person name="Oren A."/>
            <person name="Chaudhuri R.R."/>
            <person name="La Ragione R."/>
            <person name="Hildebrand F."/>
            <person name="Pallen M.J."/>
        </authorList>
    </citation>
    <scope>NUCLEOTIDE SEQUENCE</scope>
    <source>
        <strain evidence="1">316</strain>
    </source>
</reference>
<sequence length="90" mass="10335">MKRRTFLHAVAVMPAAYAHQPLSARERYRIDASVARSAMLDRIAQGGEFDAELARFELKAQLLREKHNVFLWDGPTTARGYRHPSWPQEA</sequence>
<organism evidence="1 2">
    <name type="scientific">Methylorubrum populi</name>
    <dbReference type="NCBI Taxonomy" id="223967"/>
    <lineage>
        <taxon>Bacteria</taxon>
        <taxon>Pseudomonadati</taxon>
        <taxon>Pseudomonadota</taxon>
        <taxon>Alphaproteobacteria</taxon>
        <taxon>Hyphomicrobiales</taxon>
        <taxon>Methylobacteriaceae</taxon>
        <taxon>Methylorubrum</taxon>
    </lineage>
</organism>
<evidence type="ECO:0000313" key="2">
    <source>
        <dbReference type="Proteomes" id="UP000742631"/>
    </source>
</evidence>
<gene>
    <name evidence="1" type="ORF">K8W01_17790</name>
</gene>